<reference evidence="1 2" key="1">
    <citation type="submission" date="2015-07" db="EMBL/GenBank/DDBJ databases">
        <title>The genome of Habropoda laboriosa.</title>
        <authorList>
            <person name="Pan H."/>
            <person name="Kapheim K."/>
        </authorList>
    </citation>
    <scope>NUCLEOTIDE SEQUENCE [LARGE SCALE GENOMIC DNA]</scope>
    <source>
        <strain evidence="1">0110345459</strain>
    </source>
</reference>
<dbReference type="EMBL" id="KQ414864">
    <property type="protein sequence ID" value="KOC60017.1"/>
    <property type="molecule type" value="Genomic_DNA"/>
</dbReference>
<keyword evidence="2" id="KW-1185">Reference proteome</keyword>
<proteinExistence type="predicted"/>
<sequence length="146" mass="16061">RALTQQKGCVLGIAARIVDPARGPCGVLWAPSLGPFSANGAAESQVFISSAAFEAPSNRDTRIHHRPPSLALPSSPLHLHPPPHDFRPLSPYLLTSSLFISSSTRPFIYFFRALRPLYQRPPSLLTSSPAFRLQRLSPWLEEHESG</sequence>
<feature type="non-terminal residue" evidence="1">
    <location>
        <position position="1"/>
    </location>
</feature>
<organism evidence="1 2">
    <name type="scientific">Habropoda laboriosa</name>
    <dbReference type="NCBI Taxonomy" id="597456"/>
    <lineage>
        <taxon>Eukaryota</taxon>
        <taxon>Metazoa</taxon>
        <taxon>Ecdysozoa</taxon>
        <taxon>Arthropoda</taxon>
        <taxon>Hexapoda</taxon>
        <taxon>Insecta</taxon>
        <taxon>Pterygota</taxon>
        <taxon>Neoptera</taxon>
        <taxon>Endopterygota</taxon>
        <taxon>Hymenoptera</taxon>
        <taxon>Apocrita</taxon>
        <taxon>Aculeata</taxon>
        <taxon>Apoidea</taxon>
        <taxon>Anthophila</taxon>
        <taxon>Apidae</taxon>
        <taxon>Habropoda</taxon>
    </lineage>
</organism>
<dbReference type="Proteomes" id="UP000053825">
    <property type="component" value="Unassembled WGS sequence"/>
</dbReference>
<accession>A0A0L7QMY8</accession>
<gene>
    <name evidence="1" type="ORF">WH47_08479</name>
</gene>
<name>A0A0L7QMY8_9HYME</name>
<evidence type="ECO:0000313" key="1">
    <source>
        <dbReference type="EMBL" id="KOC60017.1"/>
    </source>
</evidence>
<protein>
    <submittedName>
        <fullName evidence="1">Uncharacterized protein</fullName>
    </submittedName>
</protein>
<evidence type="ECO:0000313" key="2">
    <source>
        <dbReference type="Proteomes" id="UP000053825"/>
    </source>
</evidence>
<dbReference type="AlphaFoldDB" id="A0A0L7QMY8"/>